<evidence type="ECO:0000313" key="3">
    <source>
        <dbReference type="Proteomes" id="UP000286045"/>
    </source>
</evidence>
<organism evidence="2 3">
    <name type="scientific">Xylaria grammica</name>
    <dbReference type="NCBI Taxonomy" id="363999"/>
    <lineage>
        <taxon>Eukaryota</taxon>
        <taxon>Fungi</taxon>
        <taxon>Dikarya</taxon>
        <taxon>Ascomycota</taxon>
        <taxon>Pezizomycotina</taxon>
        <taxon>Sordariomycetes</taxon>
        <taxon>Xylariomycetidae</taxon>
        <taxon>Xylariales</taxon>
        <taxon>Xylariaceae</taxon>
        <taxon>Xylaria</taxon>
    </lineage>
</organism>
<feature type="coiled-coil region" evidence="1">
    <location>
        <begin position="30"/>
        <end position="85"/>
    </location>
</feature>
<dbReference type="Proteomes" id="UP000286045">
    <property type="component" value="Unassembled WGS sequence"/>
</dbReference>
<comment type="caution">
    <text evidence="2">The sequence shown here is derived from an EMBL/GenBank/DDBJ whole genome shotgun (WGS) entry which is preliminary data.</text>
</comment>
<gene>
    <name evidence="2" type="ORF">EKO27_g3077</name>
</gene>
<protein>
    <submittedName>
        <fullName evidence="2">Uncharacterized protein</fullName>
    </submittedName>
</protein>
<evidence type="ECO:0000256" key="1">
    <source>
        <dbReference type="SAM" id="Coils"/>
    </source>
</evidence>
<proteinExistence type="predicted"/>
<reference evidence="2 3" key="1">
    <citation type="submission" date="2018-12" db="EMBL/GenBank/DDBJ databases">
        <title>Draft genome sequence of Xylaria grammica IHI A82.</title>
        <authorList>
            <person name="Buettner E."/>
            <person name="Kellner H."/>
        </authorList>
    </citation>
    <scope>NUCLEOTIDE SEQUENCE [LARGE SCALE GENOMIC DNA]</scope>
    <source>
        <strain evidence="2 3">IHI A82</strain>
    </source>
</reference>
<dbReference type="EMBL" id="RYZI01000062">
    <property type="protein sequence ID" value="RWA12041.1"/>
    <property type="molecule type" value="Genomic_DNA"/>
</dbReference>
<keyword evidence="1" id="KW-0175">Coiled coil</keyword>
<sequence length="158" mass="18239">MDGPNDQSVENGISNSLSSLAKILPELSVIEEKARELAIIEKRVGELEVAKIKAEEIAQDWARKYETTEEQLRKMEKEYEKQASQNWALDNKLKDKSVEIRILQLALQNSIPLADWEHPPPKLRTALEFAQQKTIEDLQKELEGLRERPDHPEKDKLD</sequence>
<evidence type="ECO:0000313" key="2">
    <source>
        <dbReference type="EMBL" id="RWA12041.1"/>
    </source>
</evidence>
<keyword evidence="3" id="KW-1185">Reference proteome</keyword>
<accession>A0A439DC99</accession>
<dbReference type="AlphaFoldDB" id="A0A439DC99"/>
<name>A0A439DC99_9PEZI</name>